<dbReference type="Proteomes" id="UP000288805">
    <property type="component" value="Unassembled WGS sequence"/>
</dbReference>
<evidence type="ECO:0000313" key="7">
    <source>
        <dbReference type="EMBL" id="RVW91678.1"/>
    </source>
</evidence>
<comment type="caution">
    <text evidence="7">The sequence shown here is derived from an EMBL/GenBank/DDBJ whole genome shotgun (WGS) entry which is preliminary data.</text>
</comment>
<organism evidence="7 8">
    <name type="scientific">Vitis vinifera</name>
    <name type="common">Grape</name>
    <dbReference type="NCBI Taxonomy" id="29760"/>
    <lineage>
        <taxon>Eukaryota</taxon>
        <taxon>Viridiplantae</taxon>
        <taxon>Streptophyta</taxon>
        <taxon>Embryophyta</taxon>
        <taxon>Tracheophyta</taxon>
        <taxon>Spermatophyta</taxon>
        <taxon>Magnoliopsida</taxon>
        <taxon>eudicotyledons</taxon>
        <taxon>Gunneridae</taxon>
        <taxon>Pentapetalae</taxon>
        <taxon>rosids</taxon>
        <taxon>Vitales</taxon>
        <taxon>Vitaceae</taxon>
        <taxon>Viteae</taxon>
        <taxon>Vitis</taxon>
    </lineage>
</organism>
<dbReference type="AlphaFoldDB" id="A0A438I4N8"/>
<evidence type="ECO:0000256" key="2">
    <source>
        <dbReference type="ARBA" id="ARBA00023015"/>
    </source>
</evidence>
<dbReference type="GO" id="GO:0003677">
    <property type="term" value="F:DNA binding"/>
    <property type="evidence" value="ECO:0007669"/>
    <property type="project" value="UniProtKB-KW"/>
</dbReference>
<evidence type="ECO:0000256" key="3">
    <source>
        <dbReference type="ARBA" id="ARBA00023125"/>
    </source>
</evidence>
<evidence type="ECO:0000259" key="6">
    <source>
        <dbReference type="PROSITE" id="PS51005"/>
    </source>
</evidence>
<dbReference type="PANTHER" id="PTHR31744:SF221">
    <property type="entry name" value="NAC DOMAIN-CONTAINING PROTEIN 43-LIKE"/>
    <property type="match status" value="1"/>
</dbReference>
<keyword evidence="3" id="KW-0238">DNA-binding</keyword>
<dbReference type="PROSITE" id="PS51005">
    <property type="entry name" value="NAC"/>
    <property type="match status" value="1"/>
</dbReference>
<keyword evidence="2" id="KW-0805">Transcription regulation</keyword>
<dbReference type="PANTHER" id="PTHR31744">
    <property type="entry name" value="PROTEIN CUP-SHAPED COTYLEDON 2-RELATED"/>
    <property type="match status" value="1"/>
</dbReference>
<dbReference type="GO" id="GO:0005634">
    <property type="term" value="C:nucleus"/>
    <property type="evidence" value="ECO:0007669"/>
    <property type="project" value="UniProtKB-SubCell"/>
</dbReference>
<dbReference type="SUPFAM" id="SSF101941">
    <property type="entry name" value="NAC domain"/>
    <property type="match status" value="1"/>
</dbReference>
<evidence type="ECO:0000256" key="1">
    <source>
        <dbReference type="ARBA" id="ARBA00004123"/>
    </source>
</evidence>
<evidence type="ECO:0000256" key="4">
    <source>
        <dbReference type="ARBA" id="ARBA00023163"/>
    </source>
</evidence>
<dbReference type="InterPro" id="IPR036093">
    <property type="entry name" value="NAC_dom_sf"/>
</dbReference>
<evidence type="ECO:0000313" key="8">
    <source>
        <dbReference type="Proteomes" id="UP000288805"/>
    </source>
</evidence>
<dbReference type="InterPro" id="IPR003441">
    <property type="entry name" value="NAC-dom"/>
</dbReference>
<dbReference type="FunFam" id="2.170.150.80:FF:000003">
    <property type="entry name" value="NAC domain-containing protein"/>
    <property type="match status" value="1"/>
</dbReference>
<comment type="subcellular location">
    <subcellularLocation>
        <location evidence="1">Nucleus</location>
    </subcellularLocation>
</comment>
<dbReference type="Pfam" id="PF02365">
    <property type="entry name" value="NAM"/>
    <property type="match status" value="1"/>
</dbReference>
<keyword evidence="4" id="KW-0804">Transcription</keyword>
<keyword evidence="5" id="KW-0539">Nucleus</keyword>
<reference evidence="7 8" key="1">
    <citation type="journal article" date="2018" name="PLoS Genet.">
        <title>Population sequencing reveals clonal diversity and ancestral inbreeding in the grapevine cultivar Chardonnay.</title>
        <authorList>
            <person name="Roach M.J."/>
            <person name="Johnson D.L."/>
            <person name="Bohlmann J."/>
            <person name="van Vuuren H.J."/>
            <person name="Jones S.J."/>
            <person name="Pretorius I.S."/>
            <person name="Schmidt S.A."/>
            <person name="Borneman A.R."/>
        </authorList>
    </citation>
    <scope>NUCLEOTIDE SEQUENCE [LARGE SCALE GENOMIC DNA]</scope>
    <source>
        <strain evidence="8">cv. Chardonnay</strain>
        <tissue evidence="7">Leaf</tissue>
    </source>
</reference>
<protein>
    <submittedName>
        <fullName evidence="7">NAC domain-containing protein 43</fullName>
    </submittedName>
</protein>
<accession>A0A438I4N8</accession>
<proteinExistence type="predicted"/>
<dbReference type="GO" id="GO:0006355">
    <property type="term" value="P:regulation of DNA-templated transcription"/>
    <property type="evidence" value="ECO:0007669"/>
    <property type="project" value="InterPro"/>
</dbReference>
<gene>
    <name evidence="7" type="primary">NAC043_3</name>
    <name evidence="7" type="ORF">CK203_024184</name>
</gene>
<name>A0A438I4N8_VITVI</name>
<feature type="domain" description="NAC" evidence="6">
    <location>
        <begin position="15"/>
        <end position="175"/>
    </location>
</feature>
<dbReference type="Gene3D" id="2.170.150.80">
    <property type="entry name" value="NAC domain"/>
    <property type="match status" value="1"/>
</dbReference>
<sequence>MSEDMNLSVNGQSQVPPGFRFHPTEEELLHYYLRKKVAYEKIDLDVIRDVDLNKLEPWDIQEKCKIGSTPQNDWYFFSHKDKKYPTGTRTNRATAAGFWKATGRDKVIYSSFRRIGMRKTLVFYKGRAPHGQKSDWIMHEYRLEENTPVHDTMASNSLGESMPEDGWVVCRVFRKKNYQKTLESPKSTSNSMDSRTQMLNSGNDGVLDQILSYMGRTCKQENEAISNVNFSDSNNTMRFLNQNNTGISEGLQERFMHLPRLESPTLPSLPNNSSHFDQERCFNIACLQSIDEMLRGSEPSSENQGSGCNTTPVHDPKVGLNDWVAFDRLVASQLNGQVDTKQLSCFSTDPNMGFCLSPDHDVELSHLRSSRPNPNPQNYNSEMDLWNFTRSSSSSSSDPLGHLSV</sequence>
<evidence type="ECO:0000256" key="5">
    <source>
        <dbReference type="ARBA" id="ARBA00023242"/>
    </source>
</evidence>
<dbReference type="EMBL" id="QGNW01000143">
    <property type="protein sequence ID" value="RVW91678.1"/>
    <property type="molecule type" value="Genomic_DNA"/>
</dbReference>